<evidence type="ECO:0000313" key="7">
    <source>
        <dbReference type="Ensembl" id="ENSPANP00000022921.1"/>
    </source>
</evidence>
<dbReference type="GO" id="GO:0005758">
    <property type="term" value="C:mitochondrial intermembrane space"/>
    <property type="evidence" value="ECO:0007669"/>
    <property type="project" value="UniProtKB-SubCell"/>
</dbReference>
<dbReference type="STRING" id="9555.ENSPANP00000022921"/>
<dbReference type="InterPro" id="IPR048280">
    <property type="entry name" value="COX6B-like"/>
</dbReference>
<sequence>MAEDIETKIKNYKTAPFDSHFPNQNQTRNCWQNYLDFHHCQKAMTAKGGAISVCEWYQCVYQSLCPTSWVIDWDDQQAESTFPGKI</sequence>
<dbReference type="SUPFAM" id="SSF47694">
    <property type="entry name" value="Cytochrome c oxidase subunit h"/>
    <property type="match status" value="1"/>
</dbReference>
<dbReference type="InterPro" id="IPR036549">
    <property type="entry name" value="CX6/COA6-like_sf"/>
</dbReference>
<reference evidence="7 8" key="1">
    <citation type="submission" date="2012-03" db="EMBL/GenBank/DDBJ databases">
        <title>Whole Genome Assembly of Papio anubis.</title>
        <authorList>
            <person name="Liu Y.L."/>
            <person name="Abraham K.A."/>
            <person name="Akbar H.A."/>
            <person name="Ali S.A."/>
            <person name="Anosike U.A."/>
            <person name="Aqrawi P.A."/>
            <person name="Arias F.A."/>
            <person name="Attaway T.A."/>
            <person name="Awwad R.A."/>
            <person name="Babu C.B."/>
            <person name="Bandaranaike D.B."/>
            <person name="Battles P.B."/>
            <person name="Bell A.B."/>
            <person name="Beltran B.B."/>
            <person name="Berhane-Mersha D.B."/>
            <person name="Bess C.B."/>
            <person name="Bickham C.B."/>
            <person name="Bolden T.B."/>
            <person name="Carter K.C."/>
            <person name="Chau D.C."/>
            <person name="Chavez A.C."/>
            <person name="Clerc-Blankenburg K.C."/>
            <person name="Coyle M.C."/>
            <person name="Dao M.D."/>
            <person name="Davila M.L.D."/>
            <person name="Davy-Carroll L.D."/>
            <person name="Denson S.D."/>
            <person name="Dinh H.D."/>
            <person name="Fernandez S.F."/>
            <person name="Fernando P.F."/>
            <person name="Forbes L.F."/>
            <person name="Francis C.F."/>
            <person name="Francisco L.F."/>
            <person name="Fu Q.F."/>
            <person name="Garcia-Iii R.G."/>
            <person name="Garrett T.G."/>
            <person name="Gross S.G."/>
            <person name="Gubbala S.G."/>
            <person name="Hirani K.H."/>
            <person name="Hogues M.H."/>
            <person name="Hollins B.H."/>
            <person name="Jackson L.J."/>
            <person name="Javaid M.J."/>
            <person name="Jhangiani S.J."/>
            <person name="Johnson A.J."/>
            <person name="Johnson B.J."/>
            <person name="Jones J.J."/>
            <person name="Joshi V.J."/>
            <person name="Kalu J.K."/>
            <person name="Khan N.K."/>
            <person name="Korchina V.K."/>
            <person name="Kovar C.K."/>
            <person name="Lago L.L."/>
            <person name="Lara F.L."/>
            <person name="Le T.-K.L."/>
            <person name="Lee S.L."/>
            <person name="Legall-Iii F.L."/>
            <person name="Lemon S.L."/>
            <person name="Liu J.L."/>
            <person name="Liu Y.-S.L."/>
            <person name="Liyanage D.L."/>
            <person name="Lopez J.L."/>
            <person name="Lorensuhewa L.L."/>
            <person name="Mata R.M."/>
            <person name="Mathew T.M."/>
            <person name="Mercado C.M."/>
            <person name="Mercado I.M."/>
            <person name="Morales K.M."/>
            <person name="Morgan M.M."/>
            <person name="Munidasa M.M."/>
            <person name="Ngo D.N."/>
            <person name="Nguyen L.N."/>
            <person name="Nguyen T.N."/>
            <person name="Nguyen N.N."/>
            <person name="Obregon M.O."/>
            <person name="Okwuonu G.O."/>
            <person name="Ongeri F.O."/>
            <person name="Onwere C.O."/>
            <person name="Osifeso I.O."/>
            <person name="Parra A.P."/>
            <person name="Patil S.P."/>
            <person name="Perez A.P."/>
            <person name="Perez Y.P."/>
            <person name="Pham C.P."/>
            <person name="Pu L.-L.P."/>
            <person name="Puazo M.P."/>
            <person name="Quiroz J.Q."/>
            <person name="Rouhana J.R."/>
            <person name="Ruiz M.R."/>
            <person name="Ruiz S.-J.R."/>
            <person name="Saada N.S."/>
            <person name="Santibanez J.S."/>
            <person name="Scheel M.S."/>
            <person name="Schneider B.S."/>
            <person name="Simmons D.S."/>
            <person name="Sisson I.S."/>
            <person name="Tang L.-Y.T."/>
            <person name="Thornton R.T."/>
            <person name="Tisius J.T."/>
            <person name="Toledanes G.T."/>
            <person name="Trejos Z.T."/>
            <person name="Usmani K.U."/>
            <person name="Varghese R.V."/>
            <person name="Vattathil S.V."/>
            <person name="Vee V.V."/>
            <person name="Walker D.W."/>
            <person name="Weissenberger G.W."/>
            <person name="White C.W."/>
            <person name="Williams A.W."/>
            <person name="Woodworth J.W."/>
            <person name="Wright R.W."/>
            <person name="Zhu Y.Z."/>
            <person name="Han Y.H."/>
            <person name="Newsham I.N."/>
            <person name="Nazareth L.N."/>
            <person name="Worley K.W."/>
            <person name="Muzny D.M."/>
            <person name="Rogers J.R."/>
            <person name="Gibbs R.G."/>
        </authorList>
    </citation>
    <scope>NUCLEOTIDE SEQUENCE [LARGE SCALE GENOMIC DNA]</scope>
</reference>
<proteinExistence type="inferred from homology"/>
<dbReference type="AlphaFoldDB" id="A0A2I3LHK6"/>
<reference evidence="7" key="2">
    <citation type="submission" date="2025-08" db="UniProtKB">
        <authorList>
            <consortium name="Ensembl"/>
        </authorList>
    </citation>
    <scope>IDENTIFICATION</scope>
</reference>
<feature type="disulfide bond" evidence="6">
    <location>
        <begin position="30"/>
        <end position="65"/>
    </location>
</feature>
<feature type="disulfide bond" evidence="6">
    <location>
        <begin position="40"/>
        <end position="54"/>
    </location>
</feature>
<comment type="subcellular location">
    <subcellularLocation>
        <location evidence="1">Mitochondrion intermembrane space</location>
    </subcellularLocation>
</comment>
<evidence type="ECO:0000256" key="1">
    <source>
        <dbReference type="ARBA" id="ARBA00004569"/>
    </source>
</evidence>
<dbReference type="FunFam" id="1.10.10.140:FF:000001">
    <property type="entry name" value="Cytochrome c oxidase subunit 6B1"/>
    <property type="match status" value="1"/>
</dbReference>
<evidence type="ECO:0000256" key="4">
    <source>
        <dbReference type="ARBA" id="ARBA00056684"/>
    </source>
</evidence>
<evidence type="ECO:0000256" key="3">
    <source>
        <dbReference type="ARBA" id="ARBA00023157"/>
    </source>
</evidence>
<dbReference type="Pfam" id="PF02297">
    <property type="entry name" value="COX6B"/>
    <property type="match status" value="1"/>
</dbReference>
<dbReference type="PIRSF" id="PIRSF000278">
    <property type="entry name" value="Cyt_c_oxidase_6B"/>
    <property type="match status" value="1"/>
</dbReference>
<dbReference type="GeneTree" id="ENSGT00940000156204"/>
<dbReference type="PANTHER" id="PTHR11387">
    <property type="entry name" value="CYTOCHROME C OXIDASE SUBUNIT 6B"/>
    <property type="match status" value="1"/>
</dbReference>
<organism evidence="7 8">
    <name type="scientific">Papio anubis</name>
    <name type="common">Olive baboon</name>
    <dbReference type="NCBI Taxonomy" id="9555"/>
    <lineage>
        <taxon>Eukaryota</taxon>
        <taxon>Metazoa</taxon>
        <taxon>Chordata</taxon>
        <taxon>Craniata</taxon>
        <taxon>Vertebrata</taxon>
        <taxon>Euteleostomi</taxon>
        <taxon>Mammalia</taxon>
        <taxon>Eutheria</taxon>
        <taxon>Euarchontoglires</taxon>
        <taxon>Primates</taxon>
        <taxon>Haplorrhini</taxon>
        <taxon>Catarrhini</taxon>
        <taxon>Cercopithecidae</taxon>
        <taxon>Cercopithecinae</taxon>
        <taxon>Papio</taxon>
    </lineage>
</organism>
<dbReference type="InterPro" id="IPR003213">
    <property type="entry name" value="Cyt_c_oxidase_su6B"/>
</dbReference>
<accession>A0A2I3LHK6</accession>
<evidence type="ECO:0000256" key="5">
    <source>
        <dbReference type="PIRNR" id="PIRNR000278"/>
    </source>
</evidence>
<dbReference type="Gene3D" id="1.10.10.140">
    <property type="entry name" value="Cytochrome c oxidase, subunit VIb"/>
    <property type="match status" value="1"/>
</dbReference>
<dbReference type="OMA" id="WDGQRDD"/>
<evidence type="ECO:0000256" key="6">
    <source>
        <dbReference type="PIRSR" id="PIRSR000278-1"/>
    </source>
</evidence>
<keyword evidence="2 5" id="KW-0496">Mitochondrion</keyword>
<evidence type="ECO:0000256" key="2">
    <source>
        <dbReference type="ARBA" id="ARBA00023128"/>
    </source>
</evidence>
<evidence type="ECO:0000313" key="8">
    <source>
        <dbReference type="Proteomes" id="UP000028761"/>
    </source>
</evidence>
<dbReference type="PROSITE" id="PS51808">
    <property type="entry name" value="CHCH"/>
    <property type="match status" value="1"/>
</dbReference>
<keyword evidence="8" id="KW-1185">Reference proteome</keyword>
<dbReference type="GO" id="GO:0045277">
    <property type="term" value="C:respiratory chain complex IV"/>
    <property type="evidence" value="ECO:0007669"/>
    <property type="project" value="InterPro"/>
</dbReference>
<comment type="similarity">
    <text evidence="5">Belongs to the cytochrome c oxidase subunit 6B.</text>
</comment>
<name>A0A2I3LHK6_PAPAN</name>
<dbReference type="CDD" id="cd00926">
    <property type="entry name" value="Cyt_c_Oxidase_VIb"/>
    <property type="match status" value="1"/>
</dbReference>
<dbReference type="Proteomes" id="UP000028761">
    <property type="component" value="Chromosome 17"/>
</dbReference>
<reference evidence="7" key="3">
    <citation type="submission" date="2025-09" db="UniProtKB">
        <authorList>
            <consortium name="Ensembl"/>
        </authorList>
    </citation>
    <scope>IDENTIFICATION</scope>
</reference>
<comment type="function">
    <text evidence="5">Component of the cytochrome c oxidase, the last enzyme in the mitochondrial electron transport chain which drives oxidative phosphorylation.</text>
</comment>
<protein>
    <recommendedName>
        <fullName evidence="5">Cytochrome c oxidase subunit</fullName>
    </recommendedName>
</protein>
<dbReference type="Ensembl" id="ENSPANT00000049875.2">
    <property type="protein sequence ID" value="ENSPANP00000022921.1"/>
    <property type="gene ID" value="ENSPANG00000035000.2"/>
</dbReference>
<dbReference type="Bgee" id="ENSPANG00000035000">
    <property type="expression patterns" value="Expressed in postnatal subventricular zone and 10 other cell types or tissues"/>
</dbReference>
<comment type="function">
    <text evidence="4">Connects the two COX monomers into the physiological dimeric form.</text>
</comment>
<keyword evidence="3 6" id="KW-1015">Disulfide bond</keyword>